<gene>
    <name evidence="5" type="ORF">D7D94_10060</name>
</gene>
<evidence type="ECO:0000256" key="1">
    <source>
        <dbReference type="ARBA" id="ARBA00001964"/>
    </source>
</evidence>
<comment type="cofactor">
    <cofactor evidence="1">
        <name>thiamine diphosphate</name>
        <dbReference type="ChEBI" id="CHEBI:58937"/>
    </cofactor>
</comment>
<protein>
    <submittedName>
        <fullName evidence="5">Alpha-ketoacid dehydrogenase subunit beta</fullName>
    </submittedName>
</protein>
<dbReference type="CDD" id="cd07036">
    <property type="entry name" value="TPP_PYR_E1-PDHc-beta_like"/>
    <property type="match status" value="1"/>
</dbReference>
<proteinExistence type="predicted"/>
<dbReference type="Pfam" id="PF02779">
    <property type="entry name" value="Transket_pyr"/>
    <property type="match status" value="1"/>
</dbReference>
<feature type="domain" description="Transketolase-like pyrimidine-binding" evidence="4">
    <location>
        <begin position="6"/>
        <end position="181"/>
    </location>
</feature>
<dbReference type="Gene3D" id="3.40.50.920">
    <property type="match status" value="1"/>
</dbReference>
<dbReference type="OrthoDB" id="3457658at2"/>
<dbReference type="PANTHER" id="PTHR43257:SF2">
    <property type="entry name" value="PYRUVATE DEHYDROGENASE E1 COMPONENT SUBUNIT BETA"/>
    <property type="match status" value="1"/>
</dbReference>
<sequence>MTLETSTFAKALNAGLRQAMTDDPRVLMMGEDIGRLGGVFRITEGLLAEFGEQRVLDTPLAESGIVGTAIGLAMNGFRPVVEIQFDGFVFPAFDQITTQLAKLTNRHEGALSLPVVIRIPYGGHIGAIEHHQESPEAYFTHTAGLRVVSPSTPGDAYWLIQDAIRSNDPVIFLEPKSRYWVKGELDRETRSAPLHASRVVRRGSDVTLVGHGAMITTLLQAAALAEADGVSCEVVDVRSLSPVDYGPILDSVRSTGRMVYAQEAPGSTSVGSEIAATVAERAFYSLEAPVLRVSGFDVPFPPAKLEGAYLPDADRVLEAVDRALAY</sequence>
<dbReference type="SUPFAM" id="SSF52922">
    <property type="entry name" value="TK C-terminal domain-like"/>
    <property type="match status" value="1"/>
</dbReference>
<keyword evidence="6" id="KW-1185">Reference proteome</keyword>
<dbReference type="InterPro" id="IPR033248">
    <property type="entry name" value="Transketolase_C"/>
</dbReference>
<evidence type="ECO:0000256" key="3">
    <source>
        <dbReference type="ARBA" id="ARBA00023052"/>
    </source>
</evidence>
<dbReference type="KEGG" id="moj:D7D94_10060"/>
<evidence type="ECO:0000256" key="2">
    <source>
        <dbReference type="ARBA" id="ARBA00023002"/>
    </source>
</evidence>
<dbReference type="Gene3D" id="3.40.50.970">
    <property type="match status" value="1"/>
</dbReference>
<keyword evidence="3" id="KW-0786">Thiamine pyrophosphate</keyword>
<accession>A0A6I6E8N3</accession>
<organism evidence="5 6">
    <name type="scientific">Microbacterium oryzae</name>
    <dbReference type="NCBI Taxonomy" id="743009"/>
    <lineage>
        <taxon>Bacteria</taxon>
        <taxon>Bacillati</taxon>
        <taxon>Actinomycetota</taxon>
        <taxon>Actinomycetes</taxon>
        <taxon>Micrococcales</taxon>
        <taxon>Microbacteriaceae</taxon>
        <taxon>Microbacterium</taxon>
    </lineage>
</organism>
<dbReference type="InterPro" id="IPR029061">
    <property type="entry name" value="THDP-binding"/>
</dbReference>
<keyword evidence="2" id="KW-0560">Oxidoreductase</keyword>
<dbReference type="SMART" id="SM00861">
    <property type="entry name" value="Transket_pyr"/>
    <property type="match status" value="1"/>
</dbReference>
<dbReference type="Proteomes" id="UP000422989">
    <property type="component" value="Chromosome"/>
</dbReference>
<name>A0A6I6E8N3_9MICO</name>
<reference evidence="5 6" key="1">
    <citation type="submission" date="2018-09" db="EMBL/GenBank/DDBJ databases">
        <title>Whole genome sequencing of Microbacterium oryzae strain MB-10T.</title>
        <authorList>
            <person name="Das S.K."/>
        </authorList>
    </citation>
    <scope>NUCLEOTIDE SEQUENCE [LARGE SCALE GENOMIC DNA]</scope>
    <source>
        <strain evidence="5 6">MB-10</strain>
    </source>
</reference>
<dbReference type="RefSeq" id="WP_156242475.1">
    <property type="nucleotide sequence ID" value="NZ_BAAAZL010000004.1"/>
</dbReference>
<evidence type="ECO:0000313" key="5">
    <source>
        <dbReference type="EMBL" id="QGU27971.1"/>
    </source>
</evidence>
<dbReference type="FunFam" id="3.40.50.970:FF:000001">
    <property type="entry name" value="Pyruvate dehydrogenase E1 beta subunit"/>
    <property type="match status" value="1"/>
</dbReference>
<dbReference type="PANTHER" id="PTHR43257">
    <property type="entry name" value="PYRUVATE DEHYDROGENASE E1 COMPONENT BETA SUBUNIT"/>
    <property type="match status" value="1"/>
</dbReference>
<dbReference type="InterPro" id="IPR009014">
    <property type="entry name" value="Transketo_C/PFOR_II"/>
</dbReference>
<dbReference type="Pfam" id="PF02780">
    <property type="entry name" value="Transketolase_C"/>
    <property type="match status" value="1"/>
</dbReference>
<dbReference type="GO" id="GO:0016491">
    <property type="term" value="F:oxidoreductase activity"/>
    <property type="evidence" value="ECO:0007669"/>
    <property type="project" value="UniProtKB-KW"/>
</dbReference>
<dbReference type="FunFam" id="3.40.50.920:FF:000001">
    <property type="entry name" value="Pyruvate dehydrogenase E1 beta subunit"/>
    <property type="match status" value="1"/>
</dbReference>
<evidence type="ECO:0000259" key="4">
    <source>
        <dbReference type="SMART" id="SM00861"/>
    </source>
</evidence>
<dbReference type="GO" id="GO:0000287">
    <property type="term" value="F:magnesium ion binding"/>
    <property type="evidence" value="ECO:0007669"/>
    <property type="project" value="UniProtKB-ARBA"/>
</dbReference>
<dbReference type="AlphaFoldDB" id="A0A6I6E8N3"/>
<dbReference type="SUPFAM" id="SSF52518">
    <property type="entry name" value="Thiamin diphosphate-binding fold (THDP-binding)"/>
    <property type="match status" value="1"/>
</dbReference>
<dbReference type="InterPro" id="IPR005475">
    <property type="entry name" value="Transketolase-like_Pyr-bd"/>
</dbReference>
<evidence type="ECO:0000313" key="6">
    <source>
        <dbReference type="Proteomes" id="UP000422989"/>
    </source>
</evidence>
<dbReference type="EMBL" id="CP032550">
    <property type="protein sequence ID" value="QGU27971.1"/>
    <property type="molecule type" value="Genomic_DNA"/>
</dbReference>